<reference evidence="26" key="1">
    <citation type="submission" date="2025-08" db="UniProtKB">
        <authorList>
            <consortium name="RefSeq"/>
        </authorList>
    </citation>
    <scope>IDENTIFICATION</scope>
    <source>
        <tissue evidence="26">Whole organism</tissue>
    </source>
</reference>
<dbReference type="GO" id="GO:0006629">
    <property type="term" value="P:lipid metabolic process"/>
    <property type="evidence" value="ECO:0007669"/>
    <property type="project" value="UniProtKB-KW"/>
</dbReference>
<evidence type="ECO:0000256" key="23">
    <source>
        <dbReference type="ARBA" id="ARBA00083956"/>
    </source>
</evidence>
<dbReference type="FunFam" id="3.10.129.10:FF:000021">
    <property type="entry name" value="Acyl-coenzyme A thioesterase 13"/>
    <property type="match status" value="1"/>
</dbReference>
<dbReference type="GO" id="GO:0005819">
    <property type="term" value="C:spindle"/>
    <property type="evidence" value="ECO:0007669"/>
    <property type="project" value="UniProtKB-SubCell"/>
</dbReference>
<evidence type="ECO:0000259" key="24">
    <source>
        <dbReference type="Pfam" id="PF03061"/>
    </source>
</evidence>
<dbReference type="RefSeq" id="XP_018024826.1">
    <property type="nucleotide sequence ID" value="XM_018169337.2"/>
</dbReference>
<proteinExistence type="inferred from homology"/>
<evidence type="ECO:0000256" key="11">
    <source>
        <dbReference type="ARBA" id="ARBA00023212"/>
    </source>
</evidence>
<dbReference type="GO" id="GO:0047617">
    <property type="term" value="F:fatty acyl-CoA hydrolase activity"/>
    <property type="evidence" value="ECO:0007669"/>
    <property type="project" value="InterPro"/>
</dbReference>
<keyword evidence="8" id="KW-0007">Acetylation</keyword>
<accession>A0A8B7PHM6</accession>
<comment type="catalytic activity">
    <reaction evidence="14">
        <text>decanoyl-CoA + H2O = decanoate + CoA + H(+)</text>
        <dbReference type="Rhea" id="RHEA:40059"/>
        <dbReference type="ChEBI" id="CHEBI:15377"/>
        <dbReference type="ChEBI" id="CHEBI:15378"/>
        <dbReference type="ChEBI" id="CHEBI:27689"/>
        <dbReference type="ChEBI" id="CHEBI:57287"/>
        <dbReference type="ChEBI" id="CHEBI:61430"/>
    </reaction>
    <physiologicalReaction direction="left-to-right" evidence="14">
        <dbReference type="Rhea" id="RHEA:40060"/>
    </physiologicalReaction>
</comment>
<comment type="subunit">
    <text evidence="19">Homotetramer. Interacts with PCTP.</text>
</comment>
<evidence type="ECO:0000256" key="19">
    <source>
        <dbReference type="ARBA" id="ARBA00064709"/>
    </source>
</evidence>
<dbReference type="OrthoDB" id="46529at2759"/>
<keyword evidence="9" id="KW-0443">Lipid metabolism</keyword>
<evidence type="ECO:0000313" key="25">
    <source>
        <dbReference type="Proteomes" id="UP000694843"/>
    </source>
</evidence>
<dbReference type="CDD" id="cd03443">
    <property type="entry name" value="PaaI_thioesterase"/>
    <property type="match status" value="1"/>
</dbReference>
<evidence type="ECO:0000256" key="21">
    <source>
        <dbReference type="ARBA" id="ARBA00075657"/>
    </source>
</evidence>
<dbReference type="InterPro" id="IPR039298">
    <property type="entry name" value="ACOT13"/>
</dbReference>
<dbReference type="OMA" id="IIDWAGG"/>
<comment type="subcellular location">
    <subcellularLocation>
        <location evidence="3">Cytoplasm</location>
        <location evidence="3">Cytoskeleton</location>
        <location evidence="3">Spindle</location>
    </subcellularLocation>
    <subcellularLocation>
        <location evidence="4">Cytoplasm</location>
        <location evidence="4">Cytosol</location>
    </subcellularLocation>
    <subcellularLocation>
        <location evidence="2">Mitochondrion</location>
    </subcellularLocation>
    <subcellularLocation>
        <location evidence="1">Nucleus</location>
    </subcellularLocation>
</comment>
<evidence type="ECO:0000256" key="16">
    <source>
        <dbReference type="ARBA" id="ARBA00050199"/>
    </source>
</evidence>
<evidence type="ECO:0000256" key="3">
    <source>
        <dbReference type="ARBA" id="ARBA00004186"/>
    </source>
</evidence>
<dbReference type="PANTHER" id="PTHR21660">
    <property type="entry name" value="THIOESTERASE SUPERFAMILY MEMBER-RELATED"/>
    <property type="match status" value="1"/>
</dbReference>
<evidence type="ECO:0000256" key="10">
    <source>
        <dbReference type="ARBA" id="ARBA00023128"/>
    </source>
</evidence>
<dbReference type="InterPro" id="IPR029069">
    <property type="entry name" value="HotDog_dom_sf"/>
</dbReference>
<keyword evidence="10" id="KW-0496">Mitochondrion</keyword>
<comment type="catalytic activity">
    <reaction evidence="17">
        <text>a fatty acyl-CoA + H2O = a fatty acid + CoA + H(+)</text>
        <dbReference type="Rhea" id="RHEA:16781"/>
        <dbReference type="ChEBI" id="CHEBI:15377"/>
        <dbReference type="ChEBI" id="CHEBI:15378"/>
        <dbReference type="ChEBI" id="CHEBI:28868"/>
        <dbReference type="ChEBI" id="CHEBI:57287"/>
        <dbReference type="ChEBI" id="CHEBI:77636"/>
    </reaction>
    <physiologicalReaction direction="left-to-right" evidence="17">
        <dbReference type="Rhea" id="RHEA:16782"/>
    </physiologicalReaction>
</comment>
<comment type="catalytic activity">
    <reaction evidence="15">
        <text>dodecanoyl-CoA + H2O = dodecanoate + CoA + H(+)</text>
        <dbReference type="Rhea" id="RHEA:30135"/>
        <dbReference type="ChEBI" id="CHEBI:15377"/>
        <dbReference type="ChEBI" id="CHEBI:15378"/>
        <dbReference type="ChEBI" id="CHEBI:18262"/>
        <dbReference type="ChEBI" id="CHEBI:57287"/>
        <dbReference type="ChEBI" id="CHEBI:57375"/>
    </reaction>
    <physiologicalReaction direction="left-to-right" evidence="15">
        <dbReference type="Rhea" id="RHEA:30136"/>
    </physiologicalReaction>
</comment>
<evidence type="ECO:0000256" key="20">
    <source>
        <dbReference type="ARBA" id="ARBA00067273"/>
    </source>
</evidence>
<evidence type="ECO:0000256" key="9">
    <source>
        <dbReference type="ARBA" id="ARBA00023098"/>
    </source>
</evidence>
<evidence type="ECO:0000256" key="6">
    <source>
        <dbReference type="ARBA" id="ARBA00022490"/>
    </source>
</evidence>
<sequence length="142" mass="15106">MSTNKCLMSAIEGAIKLRISKGIFDINFTKVNLLAAREGYVQASLKVESEHCNVRGHLHGGMAASLVDMLSTMALMTYDTSKPGVSVDISLSFLAAAKQGSEVIISAESLKQGKNLAFLTANITDATTGKLLITGKHTKYIA</sequence>
<keyword evidence="7" id="KW-0378">Hydrolase</keyword>
<dbReference type="NCBIfam" id="TIGR00369">
    <property type="entry name" value="unchar_dom_1"/>
    <property type="match status" value="1"/>
</dbReference>
<keyword evidence="6" id="KW-0963">Cytoplasm</keyword>
<evidence type="ECO:0000256" key="7">
    <source>
        <dbReference type="ARBA" id="ARBA00022801"/>
    </source>
</evidence>
<evidence type="ECO:0000256" key="8">
    <source>
        <dbReference type="ARBA" id="ARBA00022990"/>
    </source>
</evidence>
<comment type="function">
    <text evidence="18">Catalyzes the hydrolysis of acyl-CoAs into free fatty acids and coenzyme A (CoASH), regulating their respective intracellular levels. Has acyl-CoA thioesterase activity towards medium (C12) and long-chain (C18) fatty acyl-CoA substrates. Can also hydrolyze 3-hydroxyphenylacetyl-CoA and 3,4-dihydroxyphenylacetyl-CoA (in vitro). May play a role in controlling adaptive thermogenesis.</text>
</comment>
<evidence type="ECO:0000313" key="26">
    <source>
        <dbReference type="RefSeq" id="XP_018024826.1"/>
    </source>
</evidence>
<evidence type="ECO:0000256" key="15">
    <source>
        <dbReference type="ARBA" id="ARBA00048074"/>
    </source>
</evidence>
<dbReference type="AlphaFoldDB" id="A0A8B7PHM6"/>
<evidence type="ECO:0000256" key="18">
    <source>
        <dbReference type="ARBA" id="ARBA00058205"/>
    </source>
</evidence>
<keyword evidence="11" id="KW-0206">Cytoskeleton</keyword>
<dbReference type="Gene3D" id="3.10.129.10">
    <property type="entry name" value="Hotdog Thioesterase"/>
    <property type="match status" value="1"/>
</dbReference>
<dbReference type="GeneID" id="108680507"/>
<evidence type="ECO:0000256" key="22">
    <source>
        <dbReference type="ARBA" id="ARBA00081533"/>
    </source>
</evidence>
<comment type="similarity">
    <text evidence="5">Belongs to the thioesterase PaaI family.</text>
</comment>
<keyword evidence="12" id="KW-0539">Nucleus</keyword>
<evidence type="ECO:0000256" key="12">
    <source>
        <dbReference type="ARBA" id="ARBA00023242"/>
    </source>
</evidence>
<dbReference type="Proteomes" id="UP000694843">
    <property type="component" value="Unplaced"/>
</dbReference>
<evidence type="ECO:0000256" key="1">
    <source>
        <dbReference type="ARBA" id="ARBA00004123"/>
    </source>
</evidence>
<evidence type="ECO:0000256" key="5">
    <source>
        <dbReference type="ARBA" id="ARBA00008324"/>
    </source>
</evidence>
<dbReference type="GO" id="GO:0005829">
    <property type="term" value="C:cytosol"/>
    <property type="evidence" value="ECO:0007669"/>
    <property type="project" value="UniProtKB-SubCell"/>
</dbReference>
<comment type="catalytic activity">
    <reaction evidence="13">
        <text>octanoyl-CoA + H2O = octanoate + CoA + H(+)</text>
        <dbReference type="Rhea" id="RHEA:30143"/>
        <dbReference type="ChEBI" id="CHEBI:15377"/>
        <dbReference type="ChEBI" id="CHEBI:15378"/>
        <dbReference type="ChEBI" id="CHEBI:25646"/>
        <dbReference type="ChEBI" id="CHEBI:57287"/>
        <dbReference type="ChEBI" id="CHEBI:57386"/>
    </reaction>
    <physiologicalReaction direction="left-to-right" evidence="13">
        <dbReference type="Rhea" id="RHEA:30144"/>
    </physiologicalReaction>
</comment>
<dbReference type="GO" id="GO:0005739">
    <property type="term" value="C:mitochondrion"/>
    <property type="evidence" value="ECO:0007669"/>
    <property type="project" value="UniProtKB-SubCell"/>
</dbReference>
<dbReference type="GO" id="GO:0005634">
    <property type="term" value="C:nucleus"/>
    <property type="evidence" value="ECO:0007669"/>
    <property type="project" value="UniProtKB-SubCell"/>
</dbReference>
<evidence type="ECO:0000256" key="17">
    <source>
        <dbReference type="ARBA" id="ARBA00052976"/>
    </source>
</evidence>
<dbReference type="KEGG" id="hazt:108680507"/>
<evidence type="ECO:0000256" key="4">
    <source>
        <dbReference type="ARBA" id="ARBA00004514"/>
    </source>
</evidence>
<dbReference type="SUPFAM" id="SSF54637">
    <property type="entry name" value="Thioesterase/thiol ester dehydrase-isomerase"/>
    <property type="match status" value="1"/>
</dbReference>
<gene>
    <name evidence="26" type="primary">LOC108680507</name>
</gene>
<evidence type="ECO:0000256" key="14">
    <source>
        <dbReference type="ARBA" id="ARBA00047969"/>
    </source>
</evidence>
<evidence type="ECO:0000256" key="13">
    <source>
        <dbReference type="ARBA" id="ARBA00047588"/>
    </source>
</evidence>
<comment type="catalytic activity">
    <reaction evidence="16">
        <text>hexanoyl-CoA + H2O = hexanoate + CoA + H(+)</text>
        <dbReference type="Rhea" id="RHEA:40115"/>
        <dbReference type="ChEBI" id="CHEBI:15377"/>
        <dbReference type="ChEBI" id="CHEBI:15378"/>
        <dbReference type="ChEBI" id="CHEBI:17120"/>
        <dbReference type="ChEBI" id="CHEBI:57287"/>
        <dbReference type="ChEBI" id="CHEBI:62620"/>
    </reaction>
    <physiologicalReaction direction="left-to-right" evidence="16">
        <dbReference type="Rhea" id="RHEA:40116"/>
    </physiologicalReaction>
</comment>
<dbReference type="InterPro" id="IPR003736">
    <property type="entry name" value="PAAI_dom"/>
</dbReference>
<evidence type="ECO:0000256" key="2">
    <source>
        <dbReference type="ARBA" id="ARBA00004173"/>
    </source>
</evidence>
<name>A0A8B7PHM6_HYAAZ</name>
<dbReference type="PANTHER" id="PTHR21660:SF1">
    <property type="entry name" value="ACYL-COENZYME A THIOESTERASE 13"/>
    <property type="match status" value="1"/>
</dbReference>
<dbReference type="InterPro" id="IPR006683">
    <property type="entry name" value="Thioestr_dom"/>
</dbReference>
<keyword evidence="25" id="KW-1185">Reference proteome</keyword>
<feature type="domain" description="Thioesterase" evidence="24">
    <location>
        <begin position="56"/>
        <end position="129"/>
    </location>
</feature>
<protein>
    <recommendedName>
        <fullName evidence="20">Acyl-coenzyme A thioesterase 13</fullName>
    </recommendedName>
    <alternativeName>
        <fullName evidence="22">Hotdog-fold thioesterase superfamily member 2</fullName>
    </alternativeName>
    <alternativeName>
        <fullName evidence="21">Palmitoyl-CoA hydrolase</fullName>
    </alternativeName>
    <alternativeName>
        <fullName evidence="23">Thioesterase superfamily member 2</fullName>
    </alternativeName>
</protein>
<organism evidence="25 26">
    <name type="scientific">Hyalella azteca</name>
    <name type="common">Amphipod</name>
    <dbReference type="NCBI Taxonomy" id="294128"/>
    <lineage>
        <taxon>Eukaryota</taxon>
        <taxon>Metazoa</taxon>
        <taxon>Ecdysozoa</taxon>
        <taxon>Arthropoda</taxon>
        <taxon>Crustacea</taxon>
        <taxon>Multicrustacea</taxon>
        <taxon>Malacostraca</taxon>
        <taxon>Eumalacostraca</taxon>
        <taxon>Peracarida</taxon>
        <taxon>Amphipoda</taxon>
        <taxon>Senticaudata</taxon>
        <taxon>Talitrida</taxon>
        <taxon>Talitroidea</taxon>
        <taxon>Hyalellidae</taxon>
        <taxon>Hyalella</taxon>
    </lineage>
</organism>
<dbReference type="Pfam" id="PF03061">
    <property type="entry name" value="4HBT"/>
    <property type="match status" value="1"/>
</dbReference>